<dbReference type="EMBL" id="HG934468">
    <property type="protein sequence ID" value="CDN30695.1"/>
    <property type="molecule type" value="Genomic_DNA"/>
</dbReference>
<evidence type="ECO:0000313" key="2">
    <source>
        <dbReference type="EMBL" id="CDN30695.1"/>
    </source>
</evidence>
<dbReference type="KEGG" id="rbc:BN938_0590"/>
<organism evidence="2 3">
    <name type="scientific">Mucinivorans hirudinis</name>
    <dbReference type="NCBI Taxonomy" id="1433126"/>
    <lineage>
        <taxon>Bacteria</taxon>
        <taxon>Pseudomonadati</taxon>
        <taxon>Bacteroidota</taxon>
        <taxon>Bacteroidia</taxon>
        <taxon>Bacteroidales</taxon>
        <taxon>Rikenellaceae</taxon>
        <taxon>Mucinivorans</taxon>
    </lineage>
</organism>
<gene>
    <name evidence="2" type="ORF">BN938_0590</name>
</gene>
<keyword evidence="3" id="KW-1185">Reference proteome</keyword>
<name>A0A060R6N1_9BACT</name>
<keyword evidence="1" id="KW-0732">Signal</keyword>
<sequence length="118" mass="13378">MKKRLLLAAFLLTFLFVRADNVQTIDWNQKSTDPKAPRSLVVLPEGKYDPTNNVLWLKLASYESYTLEITDCNGYIVFQSLVVTDGTNQSYILPQLEEGIYNISLAGSSRNYVGYFTV</sequence>
<reference evidence="2 3" key="1">
    <citation type="journal article" date="2015" name="Genome Announc.">
        <title>Complete Genome Sequence of the Novel Leech Symbiont Mucinivorans hirudinis M3T.</title>
        <authorList>
            <person name="Nelson M.C."/>
            <person name="Bomar L."/>
            <person name="Graf J."/>
        </authorList>
    </citation>
    <scope>NUCLEOTIDE SEQUENCE [LARGE SCALE GENOMIC DNA]</scope>
    <source>
        <strain evidence="3">M3</strain>
    </source>
</reference>
<evidence type="ECO:0000256" key="1">
    <source>
        <dbReference type="SAM" id="SignalP"/>
    </source>
</evidence>
<dbReference type="AlphaFoldDB" id="A0A060R6N1"/>
<accession>A0A060R6N1</accession>
<feature type="signal peptide" evidence="1">
    <location>
        <begin position="1"/>
        <end position="19"/>
    </location>
</feature>
<protein>
    <recommendedName>
        <fullName evidence="4">DUF3244 domain-containing protein</fullName>
    </recommendedName>
</protein>
<feature type="chain" id="PRO_5001590642" description="DUF3244 domain-containing protein" evidence="1">
    <location>
        <begin position="20"/>
        <end position="118"/>
    </location>
</feature>
<dbReference type="Proteomes" id="UP000027616">
    <property type="component" value="Chromosome I"/>
</dbReference>
<evidence type="ECO:0000313" key="3">
    <source>
        <dbReference type="Proteomes" id="UP000027616"/>
    </source>
</evidence>
<proteinExistence type="predicted"/>
<dbReference type="STRING" id="1433126.BN938_0590"/>
<dbReference type="HOGENOM" id="CLU_2070471_0_0_10"/>
<evidence type="ECO:0008006" key="4">
    <source>
        <dbReference type="Google" id="ProtNLM"/>
    </source>
</evidence>